<evidence type="ECO:0000313" key="1">
    <source>
        <dbReference type="EMBL" id="VVE89634.1"/>
    </source>
</evidence>
<dbReference type="Proteomes" id="UP000382040">
    <property type="component" value="Unassembled WGS sequence"/>
</dbReference>
<dbReference type="OrthoDB" id="54411at2"/>
<dbReference type="SUPFAM" id="SSF48452">
    <property type="entry name" value="TPR-like"/>
    <property type="match status" value="1"/>
</dbReference>
<proteinExistence type="predicted"/>
<dbReference type="SMART" id="SM00028">
    <property type="entry name" value="TPR"/>
    <property type="match status" value="3"/>
</dbReference>
<dbReference type="InterPro" id="IPR019734">
    <property type="entry name" value="TPR_rpt"/>
</dbReference>
<dbReference type="RefSeq" id="WP_150560850.1">
    <property type="nucleotide sequence ID" value="NZ_CABPST010000010.1"/>
</dbReference>
<dbReference type="InterPro" id="IPR011990">
    <property type="entry name" value="TPR-like_helical_dom_sf"/>
</dbReference>
<keyword evidence="2" id="KW-1185">Reference proteome</keyword>
<dbReference type="Gene3D" id="1.25.40.10">
    <property type="entry name" value="Tetratricopeptide repeat domain"/>
    <property type="match status" value="1"/>
</dbReference>
<name>A0A5E5BVK6_9BURK</name>
<gene>
    <name evidence="1" type="ORF">PBR20603_03606</name>
</gene>
<organism evidence="1 2">
    <name type="scientific">Pandoraea bronchicola</name>
    <dbReference type="NCBI Taxonomy" id="2508287"/>
    <lineage>
        <taxon>Bacteria</taxon>
        <taxon>Pseudomonadati</taxon>
        <taxon>Pseudomonadota</taxon>
        <taxon>Betaproteobacteria</taxon>
        <taxon>Burkholderiales</taxon>
        <taxon>Burkholderiaceae</taxon>
        <taxon>Pandoraea</taxon>
    </lineage>
</organism>
<evidence type="ECO:0000313" key="2">
    <source>
        <dbReference type="Proteomes" id="UP000382040"/>
    </source>
</evidence>
<accession>A0A5E5BVK6</accession>
<protein>
    <submittedName>
        <fullName evidence="1">Uncharacterized protein</fullName>
    </submittedName>
</protein>
<dbReference type="AlphaFoldDB" id="A0A5E5BVK6"/>
<dbReference type="EMBL" id="CABPST010000010">
    <property type="protein sequence ID" value="VVE89634.1"/>
    <property type="molecule type" value="Genomic_DNA"/>
</dbReference>
<reference evidence="1 2" key="1">
    <citation type="submission" date="2019-08" db="EMBL/GenBank/DDBJ databases">
        <authorList>
            <person name="Peeters C."/>
        </authorList>
    </citation>
    <scope>NUCLEOTIDE SEQUENCE [LARGE SCALE GENOMIC DNA]</scope>
    <source>
        <strain evidence="1 2">LMG 20603</strain>
    </source>
</reference>
<sequence length="532" mass="59272">MLSDCNPSLELQKERIAAALHAITHSETFRRAKRLRQLLQYLVSETLAGRGERLKQFTIAVEAFGHDGDFHPQLQTSVRTEAWRLRSRLEVYFQTEGVNDEVRISLPKGGFMPTFRFERKDNEPAALQPLARQAIATRLLILPFSGLSIHDSDIVTAFHDEISLCLANLPSMVVLSRNSSEGFGQIENALPHALRVSQASYVMEGSLFRQGQTYRLNLRIIDPNQDVTVWSARHEQHVEDVIAFQRRVATDVAASVQSWLRSRPPSITVEDDMAPRHVLRDNVLLREYLRRAIRDRTAGEQVALGLGCLTSGRIDEAARMFNQAIMANPADGLPHTVMGLGHLQSGRLQDAFQAAERGVELAPRSAFAHSSLAAICMHMRDFDGAIVFAQRSVALAPEFDVAKLLLGDCFLYAGFHKTAIAQLEEVCRLVDEHPVALAHLGYAYARSGREIEARRLLSVLQEGRHRPDDANFAAMTLIHTGLGDVEQAFQCLDCALTSRNQMQELPLLTSPAYDGLRAHPAFNSMASRLNVS</sequence>